<dbReference type="EMBL" id="LJIJ01000375">
    <property type="protein sequence ID" value="ODM98179.1"/>
    <property type="molecule type" value="Genomic_DNA"/>
</dbReference>
<evidence type="ECO:0000256" key="2">
    <source>
        <dbReference type="ARBA" id="ARBA00022741"/>
    </source>
</evidence>
<keyword evidence="5" id="KW-1133">Transmembrane helix</keyword>
<evidence type="ECO:0000256" key="3">
    <source>
        <dbReference type="ARBA" id="ARBA00022840"/>
    </source>
</evidence>
<dbReference type="SUPFAM" id="SSF52540">
    <property type="entry name" value="P-loop containing nucleoside triphosphate hydrolases"/>
    <property type="match status" value="1"/>
</dbReference>
<dbReference type="OMA" id="CQMDIEQ"/>
<name>A0A1D2MYR7_ORCCI</name>
<protein>
    <recommendedName>
        <fullName evidence="4">Dephospho-CoA kinase domain-containing protein</fullName>
    </recommendedName>
</protein>
<dbReference type="GO" id="GO:0015937">
    <property type="term" value="P:coenzyme A biosynthetic process"/>
    <property type="evidence" value="ECO:0007669"/>
    <property type="project" value="InterPro"/>
</dbReference>
<dbReference type="OrthoDB" id="247245at2759"/>
<evidence type="ECO:0000256" key="1">
    <source>
        <dbReference type="ARBA" id="ARBA00009018"/>
    </source>
</evidence>
<keyword evidence="7" id="KW-1185">Reference proteome</keyword>
<accession>A0A1D2MYR7</accession>
<dbReference type="AlphaFoldDB" id="A0A1D2MYR7"/>
<proteinExistence type="inferred from homology"/>
<keyword evidence="5" id="KW-0812">Transmembrane</keyword>
<comment type="caution">
    <text evidence="6">The sequence shown here is derived from an EMBL/GenBank/DDBJ whole genome shotgun (WGS) entry which is preliminary data.</text>
</comment>
<evidence type="ECO:0000313" key="7">
    <source>
        <dbReference type="Proteomes" id="UP000094527"/>
    </source>
</evidence>
<sequence>MFLVGLTGGISTGKSTVSKLFTALSVPIIDADIIARRVVQPGRRANKRIRKNFGDEVFQADGNLNRELLGKIIFNDANKRRQLNSITHPEIFREMCWEILYYFGKGYKFVIMDSPLLFESGTWVNYLKCTIVVSCEENLQLQRLMQRNQLSETDAVARIKAQMPLSEKISKADYVIENSGTLEDTKRQVTEIYNKLDNSKAYLTVRISAFILFALFTGGVSVMISWFFSP</sequence>
<evidence type="ECO:0000256" key="5">
    <source>
        <dbReference type="SAM" id="Phobius"/>
    </source>
</evidence>
<dbReference type="STRING" id="48709.A0A1D2MYR7"/>
<keyword evidence="2" id="KW-0547">Nucleotide-binding</keyword>
<organism evidence="6 7">
    <name type="scientific">Orchesella cincta</name>
    <name type="common">Springtail</name>
    <name type="synonym">Podura cincta</name>
    <dbReference type="NCBI Taxonomy" id="48709"/>
    <lineage>
        <taxon>Eukaryota</taxon>
        <taxon>Metazoa</taxon>
        <taxon>Ecdysozoa</taxon>
        <taxon>Arthropoda</taxon>
        <taxon>Hexapoda</taxon>
        <taxon>Collembola</taxon>
        <taxon>Entomobryomorpha</taxon>
        <taxon>Entomobryoidea</taxon>
        <taxon>Orchesellidae</taxon>
        <taxon>Orchesellinae</taxon>
        <taxon>Orchesella</taxon>
    </lineage>
</organism>
<dbReference type="FunFam" id="3.40.50.300:FF:000485">
    <property type="entry name" value="Dephospho-CoA kinase CAB5"/>
    <property type="match status" value="1"/>
</dbReference>
<dbReference type="InterPro" id="IPR001977">
    <property type="entry name" value="Depp_CoAkinase"/>
</dbReference>
<dbReference type="GO" id="GO:0004140">
    <property type="term" value="F:dephospho-CoA kinase activity"/>
    <property type="evidence" value="ECO:0007669"/>
    <property type="project" value="InterPro"/>
</dbReference>
<dbReference type="Proteomes" id="UP000094527">
    <property type="component" value="Unassembled WGS sequence"/>
</dbReference>
<dbReference type="PANTHER" id="PTHR10695">
    <property type="entry name" value="DEPHOSPHO-COA KINASE-RELATED"/>
    <property type="match status" value="1"/>
</dbReference>
<feature type="transmembrane region" description="Helical" evidence="5">
    <location>
        <begin position="203"/>
        <end position="228"/>
    </location>
</feature>
<dbReference type="InterPro" id="IPR027417">
    <property type="entry name" value="P-loop_NTPase"/>
</dbReference>
<dbReference type="NCBIfam" id="TIGR00152">
    <property type="entry name" value="dephospho-CoA kinase"/>
    <property type="match status" value="1"/>
</dbReference>
<dbReference type="Gene3D" id="3.40.50.300">
    <property type="entry name" value="P-loop containing nucleotide triphosphate hydrolases"/>
    <property type="match status" value="1"/>
</dbReference>
<comment type="similarity">
    <text evidence="1">Belongs to the CoaE family.</text>
</comment>
<dbReference type="GO" id="GO:0005524">
    <property type="term" value="F:ATP binding"/>
    <property type="evidence" value="ECO:0007669"/>
    <property type="project" value="UniProtKB-KW"/>
</dbReference>
<keyword evidence="6" id="KW-0808">Transferase</keyword>
<dbReference type="CDD" id="cd02022">
    <property type="entry name" value="DPCK"/>
    <property type="match status" value="1"/>
</dbReference>
<gene>
    <name evidence="6" type="ORF">Ocin01_08504</name>
</gene>
<evidence type="ECO:0000313" key="6">
    <source>
        <dbReference type="EMBL" id="ODM98179.1"/>
    </source>
</evidence>
<dbReference type="PANTHER" id="PTHR10695:SF46">
    <property type="entry name" value="BIFUNCTIONAL COENZYME A SYNTHASE-RELATED"/>
    <property type="match status" value="1"/>
</dbReference>
<evidence type="ECO:0000256" key="4">
    <source>
        <dbReference type="ARBA" id="ARBA00044157"/>
    </source>
</evidence>
<keyword evidence="3" id="KW-0067">ATP-binding</keyword>
<dbReference type="PROSITE" id="PS51219">
    <property type="entry name" value="DPCK"/>
    <property type="match status" value="1"/>
</dbReference>
<dbReference type="HAMAP" id="MF_00376">
    <property type="entry name" value="Dephospho_CoA_kinase"/>
    <property type="match status" value="1"/>
</dbReference>
<keyword evidence="5" id="KW-0472">Membrane</keyword>
<dbReference type="Pfam" id="PF01121">
    <property type="entry name" value="CoaE"/>
    <property type="match status" value="1"/>
</dbReference>
<dbReference type="GO" id="GO:0005737">
    <property type="term" value="C:cytoplasm"/>
    <property type="evidence" value="ECO:0007669"/>
    <property type="project" value="UniProtKB-ARBA"/>
</dbReference>
<reference evidence="6 7" key="1">
    <citation type="journal article" date="2016" name="Genome Biol. Evol.">
        <title>Gene Family Evolution Reflects Adaptation to Soil Environmental Stressors in the Genome of the Collembolan Orchesella cincta.</title>
        <authorList>
            <person name="Faddeeva-Vakhrusheva A."/>
            <person name="Derks M.F."/>
            <person name="Anvar S.Y."/>
            <person name="Agamennone V."/>
            <person name="Suring W."/>
            <person name="Smit S."/>
            <person name="van Straalen N.M."/>
            <person name="Roelofs D."/>
        </authorList>
    </citation>
    <scope>NUCLEOTIDE SEQUENCE [LARGE SCALE GENOMIC DNA]</scope>
    <source>
        <tissue evidence="6">Mixed pool</tissue>
    </source>
</reference>
<keyword evidence="6" id="KW-0418">Kinase</keyword>